<feature type="compositionally biased region" description="Basic and acidic residues" evidence="1">
    <location>
        <begin position="394"/>
        <end position="403"/>
    </location>
</feature>
<evidence type="ECO:0000256" key="1">
    <source>
        <dbReference type="SAM" id="MobiDB-lite"/>
    </source>
</evidence>
<evidence type="ECO:0000313" key="3">
    <source>
        <dbReference type="Proteomes" id="UP000269923"/>
    </source>
</evidence>
<dbReference type="Gene3D" id="2.150.10.10">
    <property type="entry name" value="Serralysin-like metalloprotease, C-terminal"/>
    <property type="match status" value="1"/>
</dbReference>
<dbReference type="GO" id="GO:0005509">
    <property type="term" value="F:calcium ion binding"/>
    <property type="evidence" value="ECO:0007669"/>
    <property type="project" value="InterPro"/>
</dbReference>
<dbReference type="EMBL" id="RQYC01000006">
    <property type="protein sequence ID" value="RRD90398.1"/>
    <property type="molecule type" value="Genomic_DNA"/>
</dbReference>
<dbReference type="InterPro" id="IPR011049">
    <property type="entry name" value="Serralysin-like_metalloprot_C"/>
</dbReference>
<dbReference type="RefSeq" id="WP_124794602.1">
    <property type="nucleotide sequence ID" value="NZ_RQYC01000006.1"/>
</dbReference>
<dbReference type="SUPFAM" id="SSF53474">
    <property type="entry name" value="alpha/beta-Hydrolases"/>
    <property type="match status" value="1"/>
</dbReference>
<comment type="caution">
    <text evidence="2">The sequence shown here is derived from an EMBL/GenBank/DDBJ whole genome shotgun (WGS) entry which is preliminary data.</text>
</comment>
<dbReference type="AlphaFoldDB" id="A0A3P2A661"/>
<dbReference type="InterPro" id="IPR051218">
    <property type="entry name" value="Sec_MonoDiacylglyc_Lipase"/>
</dbReference>
<name>A0A3P2A661_9NEIS</name>
<feature type="region of interest" description="Disordered" evidence="1">
    <location>
        <begin position="371"/>
        <end position="403"/>
    </location>
</feature>
<protein>
    <submittedName>
        <fullName evidence="2">DUF2974 domain-containing protein</fullName>
    </submittedName>
</protein>
<organism evidence="2 3">
    <name type="scientific">Conchiformibius steedae</name>
    <dbReference type="NCBI Taxonomy" id="153493"/>
    <lineage>
        <taxon>Bacteria</taxon>
        <taxon>Pseudomonadati</taxon>
        <taxon>Pseudomonadota</taxon>
        <taxon>Betaproteobacteria</taxon>
        <taxon>Neisseriales</taxon>
        <taxon>Neisseriaceae</taxon>
        <taxon>Conchiformibius</taxon>
    </lineage>
</organism>
<dbReference type="Proteomes" id="UP000269923">
    <property type="component" value="Unassembled WGS sequence"/>
</dbReference>
<keyword evidence="3" id="KW-1185">Reference proteome</keyword>
<dbReference type="SUPFAM" id="SSF51120">
    <property type="entry name" value="beta-Roll"/>
    <property type="match status" value="1"/>
</dbReference>
<dbReference type="PRINTS" id="PR00313">
    <property type="entry name" value="CABNDNGRPT"/>
</dbReference>
<evidence type="ECO:0000313" key="2">
    <source>
        <dbReference type="EMBL" id="RRD90398.1"/>
    </source>
</evidence>
<accession>A0A3P2A661</accession>
<dbReference type="Pfam" id="PF00353">
    <property type="entry name" value="HemolysinCabind"/>
    <property type="match status" value="1"/>
</dbReference>
<dbReference type="InterPro" id="IPR029058">
    <property type="entry name" value="AB_hydrolase_fold"/>
</dbReference>
<gene>
    <name evidence="2" type="ORF">EII21_05630</name>
</gene>
<dbReference type="GO" id="GO:0005615">
    <property type="term" value="C:extracellular space"/>
    <property type="evidence" value="ECO:0007669"/>
    <property type="project" value="InterPro"/>
</dbReference>
<sequence length="800" mass="85574">MSTPKGKPQARLQTEIPEQGVELLPIEAENPAPAAENSVILTEEIPEAAAVSNTRTSYVSDALPSAAVPTAAPAAVKASSIPVLPFGVAGGLLALGGFALAAKGSGSDGGKSDQAPNNSANQGNDNGNNPPPAEPVANHIRLVYGNDSQQIKPLDKWQDNVLHAGKKLTVADVPENNILAQYTQKHGASKVQSNIRQAYLPDSDGDGIIDHYDSNPDMWNVSDRDLREFSTLSYKNRGDWDEFEGKWTVLKQGAPGDGLNYSVFGNGKHADGSYDNIVVAFRGTEKTSPKDWYNDLQLMSGHLANQTKYLDNIANEVMAKYRPTNVYSTGHSLGGYLAQFFAVDSMAQSDAHKQAFKRSALFNPAVLKTDSDSPADLHKARSEADKFTQTPAPDRSDLSEEPKNNYKTHSYVITGEWVSAGFNDVANATIMGGSAATGAIAGAKIGSLFGPIGTVFGGLVGLWAGGKVGDKVSFEGLGSYPNSIFFDFKSGEAWGKHDLSSFYERDAKLQKYFSTGYRTDSHYQDADSDKDGLSYVAEKRIGLNPQQNNNQTDSDHDGFSDILELKLGCDFRSGSSIIDLKDYYSVKADEKVRFAIAGKETVTGDLIEALGVELSAQVQDNQLVYTPSGAPPLTLGINNAEWAQWLAHSKIIINGTQGGDTLAGVQDKAAVLYGAAGDDVLAAGSGLDVMAGGAGNDTFRFAADKLNRDGSADVISDFSAGDRLDLSGMRSLFADHGSGFQFGDILFDNTKHLFEKKSALVWNQSEQTLSYKTADSDTLHAFVRFDDEQNLAAVHAALIG</sequence>
<feature type="compositionally biased region" description="Low complexity" evidence="1">
    <location>
        <begin position="112"/>
        <end position="128"/>
    </location>
</feature>
<feature type="compositionally biased region" description="Basic and acidic residues" evidence="1">
    <location>
        <begin position="371"/>
        <end position="386"/>
    </location>
</feature>
<dbReference type="InterPro" id="IPR001343">
    <property type="entry name" value="Hemolysn_Ca-bd"/>
</dbReference>
<dbReference type="PANTHER" id="PTHR45856">
    <property type="entry name" value="ALPHA/BETA-HYDROLASES SUPERFAMILY PROTEIN"/>
    <property type="match status" value="1"/>
</dbReference>
<dbReference type="Pfam" id="PF26363">
    <property type="entry name" value="Phospholipase-like"/>
    <property type="match status" value="1"/>
</dbReference>
<proteinExistence type="predicted"/>
<feature type="region of interest" description="Disordered" evidence="1">
    <location>
        <begin position="103"/>
        <end position="136"/>
    </location>
</feature>
<dbReference type="Gene3D" id="3.40.50.1820">
    <property type="entry name" value="alpha/beta hydrolase"/>
    <property type="match status" value="1"/>
</dbReference>
<reference evidence="2 3" key="1">
    <citation type="submission" date="2018-11" db="EMBL/GenBank/DDBJ databases">
        <title>Genomes From Bacteria Associated with the Canine Oral Cavity: a Test Case for Automated Genome-Based Taxonomic Assignment.</title>
        <authorList>
            <person name="Coil D.A."/>
            <person name="Jospin G."/>
            <person name="Darling A.E."/>
            <person name="Wallis C."/>
            <person name="Davis I.J."/>
            <person name="Harris S."/>
            <person name="Eisen J.A."/>
            <person name="Holcombe L.J."/>
            <person name="O'Flynn C."/>
        </authorList>
    </citation>
    <scope>NUCLEOTIDE SEQUENCE [LARGE SCALE GENOMIC DNA]</scope>
    <source>
        <strain evidence="2 3">COT-280</strain>
    </source>
</reference>
<dbReference type="OrthoDB" id="8607760at2"/>
<dbReference type="PANTHER" id="PTHR45856:SF24">
    <property type="entry name" value="FUNGAL LIPASE-LIKE DOMAIN-CONTAINING PROTEIN"/>
    <property type="match status" value="1"/>
</dbReference>